<organism evidence="4 5">
    <name type="scientific">Cuscuta europaea</name>
    <name type="common">European dodder</name>
    <dbReference type="NCBI Taxonomy" id="41803"/>
    <lineage>
        <taxon>Eukaryota</taxon>
        <taxon>Viridiplantae</taxon>
        <taxon>Streptophyta</taxon>
        <taxon>Embryophyta</taxon>
        <taxon>Tracheophyta</taxon>
        <taxon>Spermatophyta</taxon>
        <taxon>Magnoliopsida</taxon>
        <taxon>eudicotyledons</taxon>
        <taxon>Gunneridae</taxon>
        <taxon>Pentapetalae</taxon>
        <taxon>asterids</taxon>
        <taxon>lamiids</taxon>
        <taxon>Solanales</taxon>
        <taxon>Convolvulaceae</taxon>
        <taxon>Cuscuteae</taxon>
        <taxon>Cuscuta</taxon>
        <taxon>Cuscuta subgen. Cuscuta</taxon>
    </lineage>
</organism>
<dbReference type="Gene3D" id="4.10.60.10">
    <property type="entry name" value="Zinc finger, CCHC-type"/>
    <property type="match status" value="1"/>
</dbReference>
<feature type="non-terminal residue" evidence="4">
    <location>
        <position position="144"/>
    </location>
</feature>
<keyword evidence="1" id="KW-0479">Metal-binding</keyword>
<protein>
    <recommendedName>
        <fullName evidence="3">CCHC-type domain-containing protein</fullName>
    </recommendedName>
</protein>
<dbReference type="Pfam" id="PF00098">
    <property type="entry name" value="zf-CCHC"/>
    <property type="match status" value="1"/>
</dbReference>
<evidence type="ECO:0000256" key="1">
    <source>
        <dbReference type="PROSITE-ProRule" id="PRU00047"/>
    </source>
</evidence>
<keyword evidence="5" id="KW-1185">Reference proteome</keyword>
<keyword evidence="1" id="KW-0862">Zinc</keyword>
<reference evidence="4" key="1">
    <citation type="submission" date="2022-07" db="EMBL/GenBank/DDBJ databases">
        <authorList>
            <person name="Macas J."/>
            <person name="Novak P."/>
            <person name="Neumann P."/>
        </authorList>
    </citation>
    <scope>NUCLEOTIDE SEQUENCE</scope>
</reference>
<dbReference type="AlphaFoldDB" id="A0A9P0ZKQ6"/>
<dbReference type="SMART" id="SM00343">
    <property type="entry name" value="ZnF_C2HC"/>
    <property type="match status" value="1"/>
</dbReference>
<sequence length="144" mass="16678">MTVDNLLGSLQAHEEKLKKRIKQEPLEQALQTKLTLKNKEIFQEGRSQSSRGRGRSQDYGRGGYKTFNKEERSPHFYQSRGRGRGGFSRPRYDKYQVQCYNCQKFGHFASDCRLAKNKVEERTNLAKEEEENSTLLMAHKGGES</sequence>
<dbReference type="GO" id="GO:0008270">
    <property type="term" value="F:zinc ion binding"/>
    <property type="evidence" value="ECO:0007669"/>
    <property type="project" value="UniProtKB-KW"/>
</dbReference>
<dbReference type="OrthoDB" id="912202at2759"/>
<feature type="region of interest" description="Disordered" evidence="2">
    <location>
        <begin position="37"/>
        <end position="88"/>
    </location>
</feature>
<feature type="region of interest" description="Disordered" evidence="2">
    <location>
        <begin position="123"/>
        <end position="144"/>
    </location>
</feature>
<feature type="domain" description="CCHC-type" evidence="3">
    <location>
        <begin position="99"/>
        <end position="113"/>
    </location>
</feature>
<dbReference type="Proteomes" id="UP001152484">
    <property type="component" value="Unassembled WGS sequence"/>
</dbReference>
<keyword evidence="1" id="KW-0863">Zinc-finger</keyword>
<gene>
    <name evidence="4" type="ORF">CEURO_LOCUS16769</name>
</gene>
<accession>A0A9P0ZKQ6</accession>
<evidence type="ECO:0000259" key="3">
    <source>
        <dbReference type="PROSITE" id="PS50158"/>
    </source>
</evidence>
<name>A0A9P0ZKQ6_CUSEU</name>
<proteinExistence type="predicted"/>
<dbReference type="PROSITE" id="PS50158">
    <property type="entry name" value="ZF_CCHC"/>
    <property type="match status" value="1"/>
</dbReference>
<dbReference type="SUPFAM" id="SSF57756">
    <property type="entry name" value="Retrovirus zinc finger-like domains"/>
    <property type="match status" value="1"/>
</dbReference>
<evidence type="ECO:0000256" key="2">
    <source>
        <dbReference type="SAM" id="MobiDB-lite"/>
    </source>
</evidence>
<comment type="caution">
    <text evidence="4">The sequence shown here is derived from an EMBL/GenBank/DDBJ whole genome shotgun (WGS) entry which is preliminary data.</text>
</comment>
<dbReference type="InterPro" id="IPR001878">
    <property type="entry name" value="Znf_CCHC"/>
</dbReference>
<evidence type="ECO:0000313" key="5">
    <source>
        <dbReference type="Proteomes" id="UP001152484"/>
    </source>
</evidence>
<dbReference type="EMBL" id="CAMAPE010000047">
    <property type="protein sequence ID" value="CAH9104999.1"/>
    <property type="molecule type" value="Genomic_DNA"/>
</dbReference>
<evidence type="ECO:0000313" key="4">
    <source>
        <dbReference type="EMBL" id="CAH9104999.1"/>
    </source>
</evidence>
<dbReference type="InterPro" id="IPR036875">
    <property type="entry name" value="Znf_CCHC_sf"/>
</dbReference>
<dbReference type="GO" id="GO:0003676">
    <property type="term" value="F:nucleic acid binding"/>
    <property type="evidence" value="ECO:0007669"/>
    <property type="project" value="InterPro"/>
</dbReference>